<dbReference type="Proteomes" id="UP000317093">
    <property type="component" value="Chromosome"/>
</dbReference>
<feature type="region of interest" description="Disordered" evidence="1">
    <location>
        <begin position="1"/>
        <end position="22"/>
    </location>
</feature>
<evidence type="ECO:0000313" key="3">
    <source>
        <dbReference type="Proteomes" id="UP000317093"/>
    </source>
</evidence>
<dbReference type="AlphaFoldDB" id="A0A518B1F4"/>
<evidence type="ECO:0000313" key="2">
    <source>
        <dbReference type="EMBL" id="QDU60756.1"/>
    </source>
</evidence>
<evidence type="ECO:0000256" key="1">
    <source>
        <dbReference type="SAM" id="MobiDB-lite"/>
    </source>
</evidence>
<keyword evidence="3" id="KW-1185">Reference proteome</keyword>
<proteinExistence type="predicted"/>
<sequence>MATCDLPTTRKRRNGKNPNPRHTMRCERLLIEDVHGNVRIDLGTLADGTASIRLFDAQGNNRATVSVDAQGGLSAFETRTADESCSAKLASQDGAYSVQYAGLTVISTDSMAAVLASNESGAVCDIVDAHEDQEHEDEAEQERAIGTDRYGRPLVLELATNHHDDACMDYLLAGERS</sequence>
<reference evidence="2 3" key="1">
    <citation type="submission" date="2019-02" db="EMBL/GenBank/DDBJ databases">
        <title>Deep-cultivation of Planctomycetes and their phenomic and genomic characterization uncovers novel biology.</title>
        <authorList>
            <person name="Wiegand S."/>
            <person name="Jogler M."/>
            <person name="Boedeker C."/>
            <person name="Pinto D."/>
            <person name="Vollmers J."/>
            <person name="Rivas-Marin E."/>
            <person name="Kohn T."/>
            <person name="Peeters S.H."/>
            <person name="Heuer A."/>
            <person name="Rast P."/>
            <person name="Oberbeckmann S."/>
            <person name="Bunk B."/>
            <person name="Jeske O."/>
            <person name="Meyerdierks A."/>
            <person name="Storesund J.E."/>
            <person name="Kallscheuer N."/>
            <person name="Luecker S."/>
            <person name="Lage O.M."/>
            <person name="Pohl T."/>
            <person name="Merkel B.J."/>
            <person name="Hornburger P."/>
            <person name="Mueller R.-W."/>
            <person name="Bruemmer F."/>
            <person name="Labrenz M."/>
            <person name="Spormann A.M."/>
            <person name="Op den Camp H."/>
            <person name="Overmann J."/>
            <person name="Amann R."/>
            <person name="Jetten M.S.M."/>
            <person name="Mascher T."/>
            <person name="Medema M.H."/>
            <person name="Devos D.P."/>
            <person name="Kaster A.-K."/>
            <person name="Ovreas L."/>
            <person name="Rohde M."/>
            <person name="Galperin M.Y."/>
            <person name="Jogler C."/>
        </authorList>
    </citation>
    <scope>NUCLEOTIDE SEQUENCE [LARGE SCALE GENOMIC DNA]</scope>
    <source>
        <strain evidence="2 3">Pan216</strain>
    </source>
</reference>
<dbReference type="RefSeq" id="WP_145257097.1">
    <property type="nucleotide sequence ID" value="NZ_CP036279.1"/>
</dbReference>
<accession>A0A518B1F4</accession>
<organism evidence="2 3">
    <name type="scientific">Kolteria novifilia</name>
    <dbReference type="NCBI Taxonomy" id="2527975"/>
    <lineage>
        <taxon>Bacteria</taxon>
        <taxon>Pseudomonadati</taxon>
        <taxon>Planctomycetota</taxon>
        <taxon>Planctomycetia</taxon>
        <taxon>Kolteriales</taxon>
        <taxon>Kolteriaceae</taxon>
        <taxon>Kolteria</taxon>
    </lineage>
</organism>
<dbReference type="EMBL" id="CP036279">
    <property type="protein sequence ID" value="QDU60756.1"/>
    <property type="molecule type" value="Genomic_DNA"/>
</dbReference>
<dbReference type="KEGG" id="knv:Pan216_16070"/>
<protein>
    <submittedName>
        <fullName evidence="2">Uncharacterized protein</fullName>
    </submittedName>
</protein>
<gene>
    <name evidence="2" type="ORF">Pan216_16070</name>
</gene>
<name>A0A518B1F4_9BACT</name>